<dbReference type="InterPro" id="IPR037185">
    <property type="entry name" value="EmrE-like"/>
</dbReference>
<dbReference type="RefSeq" id="WP_106728053.1">
    <property type="nucleotide sequence ID" value="NZ_PXYG01000001.1"/>
</dbReference>
<evidence type="ECO:0000256" key="1">
    <source>
        <dbReference type="SAM" id="Phobius"/>
    </source>
</evidence>
<feature type="transmembrane region" description="Helical" evidence="1">
    <location>
        <begin position="238"/>
        <end position="258"/>
    </location>
</feature>
<keyword evidence="1" id="KW-1133">Transmembrane helix</keyword>
<name>A0A2P7RBU0_9GAMM</name>
<feature type="transmembrane region" description="Helical" evidence="1">
    <location>
        <begin position="264"/>
        <end position="282"/>
    </location>
</feature>
<feature type="transmembrane region" description="Helical" evidence="1">
    <location>
        <begin position="182"/>
        <end position="201"/>
    </location>
</feature>
<comment type="caution">
    <text evidence="3">The sequence shown here is derived from an EMBL/GenBank/DDBJ whole genome shotgun (WGS) entry which is preliminary data.</text>
</comment>
<keyword evidence="1" id="KW-0812">Transmembrane</keyword>
<evidence type="ECO:0000313" key="4">
    <source>
        <dbReference type="Proteomes" id="UP000240243"/>
    </source>
</evidence>
<feature type="domain" description="EamA" evidence="2">
    <location>
        <begin position="2"/>
        <end position="127"/>
    </location>
</feature>
<keyword evidence="4" id="KW-1185">Reference proteome</keyword>
<dbReference type="SUPFAM" id="SSF103481">
    <property type="entry name" value="Multidrug resistance efflux transporter EmrE"/>
    <property type="match status" value="2"/>
</dbReference>
<feature type="transmembrane region" description="Helical" evidence="1">
    <location>
        <begin position="86"/>
        <end position="104"/>
    </location>
</feature>
<feature type="transmembrane region" description="Helical" evidence="1">
    <location>
        <begin position="207"/>
        <end position="226"/>
    </location>
</feature>
<dbReference type="PANTHER" id="PTHR22911">
    <property type="entry name" value="ACYL-MALONYL CONDENSING ENZYME-RELATED"/>
    <property type="match status" value="1"/>
</dbReference>
<gene>
    <name evidence="3" type="ORF">C7H85_02070</name>
</gene>
<feature type="transmembrane region" description="Helical" evidence="1">
    <location>
        <begin position="142"/>
        <end position="162"/>
    </location>
</feature>
<dbReference type="InterPro" id="IPR000620">
    <property type="entry name" value="EamA_dom"/>
</dbReference>
<dbReference type="EMBL" id="PXYG01000001">
    <property type="protein sequence ID" value="PSJ47640.1"/>
    <property type="molecule type" value="Genomic_DNA"/>
</dbReference>
<organism evidence="3 4">
    <name type="scientific">Zobellella endophytica</name>
    <dbReference type="NCBI Taxonomy" id="2116700"/>
    <lineage>
        <taxon>Bacteria</taxon>
        <taxon>Pseudomonadati</taxon>
        <taxon>Pseudomonadota</taxon>
        <taxon>Gammaproteobacteria</taxon>
        <taxon>Aeromonadales</taxon>
        <taxon>Aeromonadaceae</taxon>
        <taxon>Zobellella</taxon>
    </lineage>
</organism>
<dbReference type="Proteomes" id="UP000240243">
    <property type="component" value="Unassembled WGS sequence"/>
</dbReference>
<dbReference type="PANTHER" id="PTHR22911:SF79">
    <property type="entry name" value="MOBA-LIKE NTP TRANSFERASE DOMAIN-CONTAINING PROTEIN"/>
    <property type="match status" value="1"/>
</dbReference>
<feature type="transmembrane region" description="Helical" evidence="1">
    <location>
        <begin position="30"/>
        <end position="49"/>
    </location>
</feature>
<reference evidence="3 4" key="1">
    <citation type="submission" date="2018-03" db="EMBL/GenBank/DDBJ databases">
        <title>The draft genome of Zobellella sp. 59N8.</title>
        <authorList>
            <person name="Liu L."/>
            <person name="Li L."/>
            <person name="Zhang X."/>
            <person name="Liang L."/>
            <person name="Wang T."/>
        </authorList>
    </citation>
    <scope>NUCLEOTIDE SEQUENCE [LARGE SCALE GENOMIC DNA]</scope>
    <source>
        <strain evidence="3 4">59N8</strain>
    </source>
</reference>
<dbReference type="AlphaFoldDB" id="A0A2P7RBU0"/>
<proteinExistence type="predicted"/>
<protein>
    <recommendedName>
        <fullName evidence="2">EamA domain-containing protein</fullName>
    </recommendedName>
</protein>
<feature type="transmembrane region" description="Helical" evidence="1">
    <location>
        <begin position="61"/>
        <end position="80"/>
    </location>
</feature>
<sequence length="289" mass="30975">MLYSVLCATLWASTGLFVKLFQGLGMSQVIWGRFLVALACGWLFVVLTRRARPARLPLGRRYGLAAAMTAYYVLATYAFYYAPVGVAALLIALAPLFTFLLKLIATRRYQANEAAGFALSFAGLLLYFGSQNGGAGEVPATLWLGGLCGLGAAMLRALFTYVAWKNARQGKPMDSFHTSNDIFVLGLVLLLPVVLAQPLSAQSLSPANLACLLGLGVVATFLPNIFNNLASLRLDPTLHNIIGMSTPISASLMAWIWLDEAQSTGALLGMAITLAGIGGSIWRPRRRPS</sequence>
<evidence type="ECO:0000313" key="3">
    <source>
        <dbReference type="EMBL" id="PSJ47640.1"/>
    </source>
</evidence>
<keyword evidence="1" id="KW-0472">Membrane</keyword>
<evidence type="ECO:0000259" key="2">
    <source>
        <dbReference type="Pfam" id="PF00892"/>
    </source>
</evidence>
<accession>A0A2P7RBU0</accession>
<dbReference type="GO" id="GO:0016020">
    <property type="term" value="C:membrane"/>
    <property type="evidence" value="ECO:0007669"/>
    <property type="project" value="InterPro"/>
</dbReference>
<dbReference type="OrthoDB" id="6077724at2"/>
<feature type="domain" description="EamA" evidence="2">
    <location>
        <begin position="149"/>
        <end position="278"/>
    </location>
</feature>
<dbReference type="Pfam" id="PF00892">
    <property type="entry name" value="EamA"/>
    <property type="match status" value="2"/>
</dbReference>
<feature type="transmembrane region" description="Helical" evidence="1">
    <location>
        <begin position="111"/>
        <end position="130"/>
    </location>
</feature>